<gene>
    <name evidence="5" type="ORF">G6Z83_06465</name>
</gene>
<organism evidence="5 6">
    <name type="scientific">Lactobacillus iners</name>
    <dbReference type="NCBI Taxonomy" id="147802"/>
    <lineage>
        <taxon>Bacteria</taxon>
        <taxon>Bacillati</taxon>
        <taxon>Bacillota</taxon>
        <taxon>Bacilli</taxon>
        <taxon>Lactobacillales</taxon>
        <taxon>Lactobacillaceae</taxon>
        <taxon>Lactobacillus</taxon>
    </lineage>
</organism>
<dbReference type="PANTHER" id="PTHR42711">
    <property type="entry name" value="ABC TRANSPORTER ATP-BINDING PROTEIN"/>
    <property type="match status" value="1"/>
</dbReference>
<feature type="domain" description="ABC transporter" evidence="4">
    <location>
        <begin position="22"/>
        <end position="255"/>
    </location>
</feature>
<sequence>MIVIKNLSFDYVTFEKASGLKGTIEDLFHRKPQYVKALKNINLNIEDGSLIGLIGPNGAGKTTLTKLLTGIISPSSGSVNIDTFIPMQRKNELLKEIGVLFGQKSQLSWDLPAIDTLNMLASIYSLEENRFKKRLKELTKMLNAEDLINKPVRKLSLGQRVKCDLICSLIHEPKYLFLDEPTLGLDLMTQESIYEFLREENKRNKTTIIITSHNIRDIEALAQRLVILANGEIVFDDKLEKLPINISTDDHFIVKYLVNNEPESKNISENDLKKFLQTLSANQIISLTREGINLEEIILEIYKKVK</sequence>
<dbReference type="SMART" id="SM00382">
    <property type="entry name" value="AAA"/>
    <property type="match status" value="1"/>
</dbReference>
<evidence type="ECO:0000259" key="4">
    <source>
        <dbReference type="PROSITE" id="PS50893"/>
    </source>
</evidence>
<keyword evidence="3 5" id="KW-0067">ATP-binding</keyword>
<dbReference type="EMBL" id="CP049228">
    <property type="protein sequence ID" value="QIH24311.1"/>
    <property type="molecule type" value="Genomic_DNA"/>
</dbReference>
<dbReference type="Gene3D" id="3.40.50.300">
    <property type="entry name" value="P-loop containing nucleotide triphosphate hydrolases"/>
    <property type="match status" value="1"/>
</dbReference>
<evidence type="ECO:0000256" key="1">
    <source>
        <dbReference type="ARBA" id="ARBA00022448"/>
    </source>
</evidence>
<dbReference type="InterPro" id="IPR003439">
    <property type="entry name" value="ABC_transporter-like_ATP-bd"/>
</dbReference>
<evidence type="ECO:0000256" key="3">
    <source>
        <dbReference type="ARBA" id="ARBA00022840"/>
    </source>
</evidence>
<dbReference type="RefSeq" id="WP_164824103.1">
    <property type="nucleotide sequence ID" value="NZ_CP049228.1"/>
</dbReference>
<evidence type="ECO:0000256" key="2">
    <source>
        <dbReference type="ARBA" id="ARBA00022741"/>
    </source>
</evidence>
<name>A0A6G7BB75_9LACO</name>
<dbReference type="PROSITE" id="PS50893">
    <property type="entry name" value="ABC_TRANSPORTER_2"/>
    <property type="match status" value="1"/>
</dbReference>
<evidence type="ECO:0000313" key="6">
    <source>
        <dbReference type="Proteomes" id="UP000501676"/>
    </source>
</evidence>
<dbReference type="PANTHER" id="PTHR42711:SF4">
    <property type="entry name" value="ABC TRANSPORTER RELATED"/>
    <property type="match status" value="1"/>
</dbReference>
<protein>
    <submittedName>
        <fullName evidence="5">ATP-binding cassette domain-containing protein</fullName>
    </submittedName>
</protein>
<keyword evidence="2" id="KW-0547">Nucleotide-binding</keyword>
<proteinExistence type="predicted"/>
<dbReference type="InterPro" id="IPR050763">
    <property type="entry name" value="ABC_transporter_ATP-binding"/>
</dbReference>
<keyword evidence="1" id="KW-0813">Transport</keyword>
<dbReference type="Pfam" id="PF00005">
    <property type="entry name" value="ABC_tran"/>
    <property type="match status" value="1"/>
</dbReference>
<dbReference type="GO" id="GO:0005524">
    <property type="term" value="F:ATP binding"/>
    <property type="evidence" value="ECO:0007669"/>
    <property type="project" value="UniProtKB-KW"/>
</dbReference>
<dbReference type="AlphaFoldDB" id="A0A6G7BB75"/>
<evidence type="ECO:0000313" key="5">
    <source>
        <dbReference type="EMBL" id="QIH24311.1"/>
    </source>
</evidence>
<reference evidence="5 6" key="1">
    <citation type="submission" date="2020-02" db="EMBL/GenBank/DDBJ databases">
        <title>Complete genome sequences of six Lactobacillus iners strains isolated from the human vagina.</title>
        <authorList>
            <person name="France M.T."/>
            <person name="Rutt L."/>
            <person name="Narina S."/>
            <person name="Arbaugh S."/>
            <person name="Humphrys M.S."/>
            <person name="Ma B."/>
            <person name="Hayward M.R."/>
            <person name="Relman D."/>
            <person name="Kwon D.S."/>
            <person name="Ravel J."/>
        </authorList>
    </citation>
    <scope>NUCLEOTIDE SEQUENCE [LARGE SCALE GENOMIC DNA]</scope>
    <source>
        <strain evidence="5 6">C0210C1</strain>
    </source>
</reference>
<dbReference type="Proteomes" id="UP000501676">
    <property type="component" value="Chromosome"/>
</dbReference>
<dbReference type="InterPro" id="IPR027417">
    <property type="entry name" value="P-loop_NTPase"/>
</dbReference>
<dbReference type="GO" id="GO:0016887">
    <property type="term" value="F:ATP hydrolysis activity"/>
    <property type="evidence" value="ECO:0007669"/>
    <property type="project" value="InterPro"/>
</dbReference>
<accession>A0A6G7BB75</accession>
<dbReference type="SUPFAM" id="SSF52540">
    <property type="entry name" value="P-loop containing nucleoside triphosphate hydrolases"/>
    <property type="match status" value="1"/>
</dbReference>
<dbReference type="InterPro" id="IPR003593">
    <property type="entry name" value="AAA+_ATPase"/>
</dbReference>